<dbReference type="RefSeq" id="WP_118927059.1">
    <property type="nucleotide sequence ID" value="NZ_QXGH01000025.1"/>
</dbReference>
<proteinExistence type="predicted"/>
<dbReference type="PANTHER" id="PTHR42194">
    <property type="entry name" value="UPF0276 PROTEIN HI_1600"/>
    <property type="match status" value="1"/>
</dbReference>
<dbReference type="Gene3D" id="3.20.20.150">
    <property type="entry name" value="Divalent-metal-dependent TIM barrel enzymes"/>
    <property type="match status" value="1"/>
</dbReference>
<dbReference type="PANTHER" id="PTHR42194:SF1">
    <property type="entry name" value="UPF0276 PROTEIN HI_1600"/>
    <property type="match status" value="1"/>
</dbReference>
<organism evidence="1 2">
    <name type="scientific">Nocardioides immobilis</name>
    <dbReference type="NCBI Taxonomy" id="2049295"/>
    <lineage>
        <taxon>Bacteria</taxon>
        <taxon>Bacillati</taxon>
        <taxon>Actinomycetota</taxon>
        <taxon>Actinomycetes</taxon>
        <taxon>Propionibacteriales</taxon>
        <taxon>Nocardioidaceae</taxon>
        <taxon>Nocardioides</taxon>
    </lineage>
</organism>
<gene>
    <name evidence="1" type="ORF">D0Z08_20150</name>
</gene>
<accession>A0A417XY28</accession>
<evidence type="ECO:0000313" key="1">
    <source>
        <dbReference type="EMBL" id="RHW25275.1"/>
    </source>
</evidence>
<dbReference type="EMBL" id="QXGH01000025">
    <property type="protein sequence ID" value="RHW25275.1"/>
    <property type="molecule type" value="Genomic_DNA"/>
</dbReference>
<dbReference type="Pfam" id="PF05114">
    <property type="entry name" value="MbnB_TglH_ChrH"/>
    <property type="match status" value="1"/>
</dbReference>
<reference evidence="1 2" key="1">
    <citation type="submission" date="2018-09" db="EMBL/GenBank/DDBJ databases">
        <title>Genome sequencing of Nocardioides immobilis CCTCC AB 2017083 for comparison to Nocardioides silvaticus.</title>
        <authorList>
            <person name="Li C."/>
            <person name="Wang G."/>
        </authorList>
    </citation>
    <scope>NUCLEOTIDE SEQUENCE [LARGE SCALE GENOMIC DNA]</scope>
    <source>
        <strain evidence="1 2">CCTCC AB 2017083</strain>
    </source>
</reference>
<dbReference type="InterPro" id="IPR007801">
    <property type="entry name" value="MbnB/TglH/ChrH"/>
</dbReference>
<dbReference type="OrthoDB" id="9763101at2"/>
<evidence type="ECO:0000313" key="2">
    <source>
        <dbReference type="Proteomes" id="UP000283644"/>
    </source>
</evidence>
<dbReference type="AlphaFoldDB" id="A0A417XY28"/>
<keyword evidence="2" id="KW-1185">Reference proteome</keyword>
<sequence>MTDVQPDARGGRPPALGVSYEGRPRALLAALAPIVDVVEVLPDCLVGRDGRPHRALLDDLDELAPDVGLTYHGIGLSIGTTSGWNEDYLRLLDTMFAWRAPRWHSEHLGFTTVDGSFLGTMPALPPTHEALELVIARSRTMSAAYGRELMLEHVATPLARPGEMSLASFLNTLAAETGNRLLVDLHNLECDADNGLLDLDDFVGELDWSRVGEIHLAGGVWYDGRHLDVHSGPVADSTLDLLDVALAHATNLDLVLYEVLGEAVPGLGVDTVVDQVATLRQRVAP</sequence>
<protein>
    <submittedName>
        <fullName evidence="1">DUF692 family protein</fullName>
    </submittedName>
</protein>
<name>A0A417XY28_9ACTN</name>
<comment type="caution">
    <text evidence="1">The sequence shown here is derived from an EMBL/GenBank/DDBJ whole genome shotgun (WGS) entry which is preliminary data.</text>
</comment>
<dbReference type="Proteomes" id="UP000283644">
    <property type="component" value="Unassembled WGS sequence"/>
</dbReference>